<dbReference type="PROSITE" id="PS50887">
    <property type="entry name" value="GGDEF"/>
    <property type="match status" value="1"/>
</dbReference>
<dbReference type="PANTHER" id="PTHR45138">
    <property type="entry name" value="REGULATORY COMPONENTS OF SENSORY TRANSDUCTION SYSTEM"/>
    <property type="match status" value="1"/>
</dbReference>
<dbReference type="EMBL" id="JBIGHZ010000001">
    <property type="protein sequence ID" value="MFG6447238.1"/>
    <property type="molecule type" value="Genomic_DNA"/>
</dbReference>
<evidence type="ECO:0000256" key="1">
    <source>
        <dbReference type="ARBA" id="ARBA00012528"/>
    </source>
</evidence>
<comment type="caution">
    <text evidence="4">The sequence shown here is derived from an EMBL/GenBank/DDBJ whole genome shotgun (WGS) entry which is preliminary data.</text>
</comment>
<keyword evidence="4" id="KW-0548">Nucleotidyltransferase</keyword>
<dbReference type="InterPro" id="IPR043128">
    <property type="entry name" value="Rev_trsase/Diguanyl_cyclase"/>
</dbReference>
<evidence type="ECO:0000256" key="2">
    <source>
        <dbReference type="ARBA" id="ARBA00034247"/>
    </source>
</evidence>
<name>A0ABW7FSI1_9BURK</name>
<dbReference type="Proteomes" id="UP001606099">
    <property type="component" value="Unassembled WGS sequence"/>
</dbReference>
<dbReference type="NCBIfam" id="TIGR00254">
    <property type="entry name" value="GGDEF"/>
    <property type="match status" value="1"/>
</dbReference>
<dbReference type="SUPFAM" id="SSF55073">
    <property type="entry name" value="Nucleotide cyclase"/>
    <property type="match status" value="1"/>
</dbReference>
<accession>A0ABW7FSI1</accession>
<dbReference type="Pfam" id="PF00990">
    <property type="entry name" value="GGDEF"/>
    <property type="match status" value="1"/>
</dbReference>
<dbReference type="PANTHER" id="PTHR45138:SF9">
    <property type="entry name" value="DIGUANYLATE CYCLASE DGCM-RELATED"/>
    <property type="match status" value="1"/>
</dbReference>
<gene>
    <name evidence="4" type="ORF">ACG0Z6_03150</name>
</gene>
<dbReference type="GO" id="GO:0052621">
    <property type="term" value="F:diguanylate cyclase activity"/>
    <property type="evidence" value="ECO:0007669"/>
    <property type="project" value="UniProtKB-EC"/>
</dbReference>
<organism evidence="4 5">
    <name type="scientific">Roseateles rivi</name>
    <dbReference type="NCBI Taxonomy" id="3299028"/>
    <lineage>
        <taxon>Bacteria</taxon>
        <taxon>Pseudomonadati</taxon>
        <taxon>Pseudomonadota</taxon>
        <taxon>Betaproteobacteria</taxon>
        <taxon>Burkholderiales</taxon>
        <taxon>Sphaerotilaceae</taxon>
        <taxon>Roseateles</taxon>
    </lineage>
</organism>
<sequence>MSEVVEHLAVLTGFRDRDVMDATLVSSLADMLAPQSVAAYRVLGEHSDQRWVTRACMNAGQTIVSAQELRLEELPPVADFPHRQMCLESGQENFLQQDDRHIALFPLASEQQVVGVLEITSAEPLGEQARRTVAAVLRIYRNFMGLLDYSERDTLTGLLNRKTFDTVFLKQLQQRQPLMQDETVGRRHTVGEVRGYLGVVDIDHFKSINDRFGHLIGDEVLLLLARLMSSTFRYHDQVYRFGGEEFVVLMRCKSAQDAEQAFERFRAATQAFPFPQVGELTVSVGYTEIRDMDSPTQALQRADAAVYYAKEHGRNQVCNHAQLLVLGHLKDEDSPSSVELF</sequence>
<dbReference type="SMART" id="SM00267">
    <property type="entry name" value="GGDEF"/>
    <property type="match status" value="1"/>
</dbReference>
<reference evidence="4 5" key="1">
    <citation type="submission" date="2024-08" db="EMBL/GenBank/DDBJ databases">
        <authorList>
            <person name="Lu H."/>
        </authorList>
    </citation>
    <scope>NUCLEOTIDE SEQUENCE [LARGE SCALE GENOMIC DNA]</scope>
    <source>
        <strain evidence="4 5">BYS180W</strain>
    </source>
</reference>
<proteinExistence type="predicted"/>
<evidence type="ECO:0000313" key="5">
    <source>
        <dbReference type="Proteomes" id="UP001606099"/>
    </source>
</evidence>
<comment type="catalytic activity">
    <reaction evidence="2">
        <text>2 GTP = 3',3'-c-di-GMP + 2 diphosphate</text>
        <dbReference type="Rhea" id="RHEA:24898"/>
        <dbReference type="ChEBI" id="CHEBI:33019"/>
        <dbReference type="ChEBI" id="CHEBI:37565"/>
        <dbReference type="ChEBI" id="CHEBI:58805"/>
        <dbReference type="EC" id="2.7.7.65"/>
    </reaction>
</comment>
<dbReference type="InterPro" id="IPR000160">
    <property type="entry name" value="GGDEF_dom"/>
</dbReference>
<evidence type="ECO:0000259" key="3">
    <source>
        <dbReference type="PROSITE" id="PS50887"/>
    </source>
</evidence>
<dbReference type="CDD" id="cd01949">
    <property type="entry name" value="GGDEF"/>
    <property type="match status" value="1"/>
</dbReference>
<keyword evidence="5" id="KW-1185">Reference proteome</keyword>
<dbReference type="EC" id="2.7.7.65" evidence="1"/>
<dbReference type="Gene3D" id="3.30.70.270">
    <property type="match status" value="1"/>
</dbReference>
<dbReference type="InterPro" id="IPR050469">
    <property type="entry name" value="Diguanylate_Cyclase"/>
</dbReference>
<dbReference type="RefSeq" id="WP_394458608.1">
    <property type="nucleotide sequence ID" value="NZ_JBIGHZ010000001.1"/>
</dbReference>
<evidence type="ECO:0000313" key="4">
    <source>
        <dbReference type="EMBL" id="MFG6447238.1"/>
    </source>
</evidence>
<dbReference type="InterPro" id="IPR029787">
    <property type="entry name" value="Nucleotide_cyclase"/>
</dbReference>
<protein>
    <recommendedName>
        <fullName evidence="1">diguanylate cyclase</fullName>
        <ecNumber evidence="1">2.7.7.65</ecNumber>
    </recommendedName>
</protein>
<feature type="domain" description="GGDEF" evidence="3">
    <location>
        <begin position="193"/>
        <end position="322"/>
    </location>
</feature>
<keyword evidence="4" id="KW-0808">Transferase</keyword>